<dbReference type="VEuPathDB" id="VectorBase:ASIS002703"/>
<dbReference type="SUPFAM" id="SSF56496">
    <property type="entry name" value="Fibrinogen C-terminal domain-like"/>
    <property type="match status" value="1"/>
</dbReference>
<proteinExistence type="predicted"/>
<dbReference type="Gene3D" id="3.90.215.10">
    <property type="entry name" value="Gamma Fibrinogen, chain A, domain 1"/>
    <property type="match status" value="1"/>
</dbReference>
<keyword evidence="1" id="KW-0732">Signal</keyword>
<dbReference type="CDD" id="cd00087">
    <property type="entry name" value="FReD"/>
    <property type="match status" value="1"/>
</dbReference>
<organism evidence="3">
    <name type="scientific">Anopheles sinensis</name>
    <name type="common">Mosquito</name>
    <dbReference type="NCBI Taxonomy" id="74873"/>
    <lineage>
        <taxon>Eukaryota</taxon>
        <taxon>Metazoa</taxon>
        <taxon>Ecdysozoa</taxon>
        <taxon>Arthropoda</taxon>
        <taxon>Hexapoda</taxon>
        <taxon>Insecta</taxon>
        <taxon>Pterygota</taxon>
        <taxon>Neoptera</taxon>
        <taxon>Endopterygota</taxon>
        <taxon>Diptera</taxon>
        <taxon>Nematocera</taxon>
        <taxon>Culicoidea</taxon>
        <taxon>Culicidae</taxon>
        <taxon>Anophelinae</taxon>
        <taxon>Anopheles</taxon>
    </lineage>
</organism>
<name>A0A084WK13_ANOSI</name>
<accession>A0A084WK13</accession>
<evidence type="ECO:0000313" key="3">
    <source>
        <dbReference type="EMBL" id="KFB50557.1"/>
    </source>
</evidence>
<evidence type="ECO:0000256" key="1">
    <source>
        <dbReference type="SAM" id="SignalP"/>
    </source>
</evidence>
<reference evidence="4" key="2">
    <citation type="submission" date="2020-05" db="UniProtKB">
        <authorList>
            <consortium name="EnsemblMetazoa"/>
        </authorList>
    </citation>
    <scope>IDENTIFICATION</scope>
</reference>
<dbReference type="EnsemblMetazoa" id="ASIC018804-RA">
    <property type="protein sequence ID" value="ASIC018804-PA"/>
    <property type="gene ID" value="ASIC018804"/>
</dbReference>
<dbReference type="OMA" id="WDRDNDE"/>
<feature type="chain" id="PRO_5010760015" evidence="1">
    <location>
        <begin position="23"/>
        <end position="266"/>
    </location>
</feature>
<dbReference type="EMBL" id="ATLV01024093">
    <property type="status" value="NOT_ANNOTATED_CDS"/>
    <property type="molecule type" value="Genomic_DNA"/>
</dbReference>
<dbReference type="PANTHER" id="PTHR19143:SF327">
    <property type="entry name" value="FI21813P1-RELATED"/>
    <property type="match status" value="1"/>
</dbReference>
<evidence type="ECO:0000313" key="4">
    <source>
        <dbReference type="EnsemblMetazoa" id="ASIC018804-PA"/>
    </source>
</evidence>
<dbReference type="Proteomes" id="UP000030765">
    <property type="component" value="Unassembled WGS sequence"/>
</dbReference>
<dbReference type="AlphaFoldDB" id="A0A084WK13"/>
<sequence length="266" mass="30842">MSLYRFRILLVILCKLVSLGWTTEGEATANMPTVMEAIIHAMIDFRREMLDNLQLSIEYHTEQLEEIKQYTKHMMEEQENRMKIEINEMKSTLGEIRNEVLPKSCDQVKSTSTGAYYIHPIADIEKPFLVFCNFENKFNLGGSWIVFLRRIDGSVDFYQNWTMYKHGFGDVNGEHWLGLEKLHLMTKSGGHELLVLLEDFEGNSTYALYNEFKNSSEKEEYKLTVENFSGTAGISLNYHNGMMFSTWDRDNDESGSRNCAKEYLGA</sequence>
<dbReference type="InterPro" id="IPR050373">
    <property type="entry name" value="Fibrinogen_C-term_domain"/>
</dbReference>
<keyword evidence="5" id="KW-1185">Reference proteome</keyword>
<dbReference type="OrthoDB" id="6145874at2759"/>
<feature type="signal peptide" evidence="1">
    <location>
        <begin position="1"/>
        <end position="22"/>
    </location>
</feature>
<dbReference type="InterPro" id="IPR014716">
    <property type="entry name" value="Fibrinogen_a/b/g_C_1"/>
</dbReference>
<dbReference type="SMART" id="SM00186">
    <property type="entry name" value="FBG"/>
    <property type="match status" value="1"/>
</dbReference>
<dbReference type="STRING" id="74873.A0A084WK13"/>
<dbReference type="InterPro" id="IPR036056">
    <property type="entry name" value="Fibrinogen-like_C"/>
</dbReference>
<protein>
    <submittedName>
        <fullName evidence="4">Fibrinogen C-terminal domain-containing protein</fullName>
    </submittedName>
    <submittedName>
        <fullName evidence="3">Tenascin-like protein</fullName>
    </submittedName>
</protein>
<dbReference type="PROSITE" id="PS51406">
    <property type="entry name" value="FIBRINOGEN_C_2"/>
    <property type="match status" value="1"/>
</dbReference>
<gene>
    <name evidence="3" type="ORF">ZHAS_00018804</name>
</gene>
<dbReference type="PANTHER" id="PTHR19143">
    <property type="entry name" value="FIBRINOGEN/TENASCIN/ANGIOPOEITIN"/>
    <property type="match status" value="1"/>
</dbReference>
<evidence type="ECO:0000313" key="5">
    <source>
        <dbReference type="Proteomes" id="UP000030765"/>
    </source>
</evidence>
<dbReference type="GO" id="GO:0005615">
    <property type="term" value="C:extracellular space"/>
    <property type="evidence" value="ECO:0007669"/>
    <property type="project" value="TreeGrafter"/>
</dbReference>
<dbReference type="EMBL" id="KE525349">
    <property type="protein sequence ID" value="KFB50557.1"/>
    <property type="molecule type" value="Genomic_DNA"/>
</dbReference>
<feature type="domain" description="Fibrinogen C-terminal" evidence="2">
    <location>
        <begin position="96"/>
        <end position="266"/>
    </location>
</feature>
<dbReference type="VEuPathDB" id="VectorBase:ASIC018804"/>
<dbReference type="InterPro" id="IPR002181">
    <property type="entry name" value="Fibrinogen_a/b/g_C_dom"/>
</dbReference>
<reference evidence="3 5" key="1">
    <citation type="journal article" date="2014" name="BMC Genomics">
        <title>Genome sequence of Anopheles sinensis provides insight into genetics basis of mosquito competence for malaria parasites.</title>
        <authorList>
            <person name="Zhou D."/>
            <person name="Zhang D."/>
            <person name="Ding G."/>
            <person name="Shi L."/>
            <person name="Hou Q."/>
            <person name="Ye Y."/>
            <person name="Xu Y."/>
            <person name="Zhou H."/>
            <person name="Xiong C."/>
            <person name="Li S."/>
            <person name="Yu J."/>
            <person name="Hong S."/>
            <person name="Yu X."/>
            <person name="Zou P."/>
            <person name="Chen C."/>
            <person name="Chang X."/>
            <person name="Wang W."/>
            <person name="Lv Y."/>
            <person name="Sun Y."/>
            <person name="Ma L."/>
            <person name="Shen B."/>
            <person name="Zhu C."/>
        </authorList>
    </citation>
    <scope>NUCLEOTIDE SEQUENCE [LARGE SCALE GENOMIC DNA]</scope>
</reference>
<evidence type="ECO:0000259" key="2">
    <source>
        <dbReference type="PROSITE" id="PS51406"/>
    </source>
</evidence>
<dbReference type="Pfam" id="PF00147">
    <property type="entry name" value="Fibrinogen_C"/>
    <property type="match status" value="1"/>
</dbReference>